<dbReference type="Proteomes" id="UP000001037">
    <property type="component" value="Chromosome"/>
</dbReference>
<keyword evidence="2" id="KW-1185">Reference proteome</keyword>
<reference evidence="1 2" key="1">
    <citation type="journal article" date="2011" name="Stand. Genomic Sci.">
        <title>Complete genome sequence of the hyperthermophilic chemolithoautotroph Pyrolobus fumarii type strain (1A).</title>
        <authorList>
            <person name="Anderson I."/>
            <person name="Goker M."/>
            <person name="Nolan M."/>
            <person name="Lucas S."/>
            <person name="Hammon N."/>
            <person name="Deshpande S."/>
            <person name="Cheng J.F."/>
            <person name="Tapia R."/>
            <person name="Han C."/>
            <person name="Goodwin L."/>
            <person name="Pitluck S."/>
            <person name="Huntemann M."/>
            <person name="Liolios K."/>
            <person name="Ivanova N."/>
            <person name="Pagani I."/>
            <person name="Mavromatis K."/>
            <person name="Ovchinikova G."/>
            <person name="Pati A."/>
            <person name="Chen A."/>
            <person name="Palaniappan K."/>
            <person name="Land M."/>
            <person name="Hauser L."/>
            <person name="Brambilla E.M."/>
            <person name="Huber H."/>
            <person name="Yasawong M."/>
            <person name="Rohde M."/>
            <person name="Spring S."/>
            <person name="Abt B."/>
            <person name="Sikorski J."/>
            <person name="Wirth R."/>
            <person name="Detter J.C."/>
            <person name="Woyke T."/>
            <person name="Bristow J."/>
            <person name="Eisen J.A."/>
            <person name="Markowitz V."/>
            <person name="Hugenholtz P."/>
            <person name="Kyrpides N.C."/>
            <person name="Klenk H.P."/>
            <person name="Lapidus A."/>
        </authorList>
    </citation>
    <scope>NUCLEOTIDE SEQUENCE [LARGE SCALE GENOMIC DNA]</scope>
    <source>
        <strain evidence="2">DSM 11204 / 1A</strain>
    </source>
</reference>
<dbReference type="RefSeq" id="WP_014026637.1">
    <property type="nucleotide sequence ID" value="NC_015931.1"/>
</dbReference>
<accession>G0EF63</accession>
<proteinExistence type="predicted"/>
<protein>
    <submittedName>
        <fullName evidence="1">Uncharacterized protein</fullName>
    </submittedName>
</protein>
<evidence type="ECO:0000313" key="2">
    <source>
        <dbReference type="Proteomes" id="UP000001037"/>
    </source>
</evidence>
<name>G0EF63_PYRF1</name>
<evidence type="ECO:0000313" key="1">
    <source>
        <dbReference type="EMBL" id="AEM38960.1"/>
    </source>
</evidence>
<dbReference type="GeneID" id="11139569"/>
<sequence length="129" mass="14185">MRAGCARVVALCLFDESLAKYIEEKLRENMLVIRVPPECPLDVMHATLWALGEARRKLGEEVSPDQLVIVTDSTTLIHDDEVRRMLGPVKIIRVKGCTPEEVVASILAAACEPVYAPCEVDAGLGWLQA</sequence>
<dbReference type="EMBL" id="CP002838">
    <property type="protein sequence ID" value="AEM38960.1"/>
    <property type="molecule type" value="Genomic_DNA"/>
</dbReference>
<dbReference type="HOGENOM" id="CLU_1943937_0_0_2"/>
<dbReference type="AlphaFoldDB" id="G0EF63"/>
<dbReference type="KEGG" id="pfm:Pyrfu_1092"/>
<dbReference type="InParanoid" id="G0EF63"/>
<dbReference type="STRING" id="694429.Pyrfu_1092"/>
<organism evidence="1 2">
    <name type="scientific">Pyrolobus fumarii (strain DSM 11204 / 1A)</name>
    <dbReference type="NCBI Taxonomy" id="694429"/>
    <lineage>
        <taxon>Archaea</taxon>
        <taxon>Thermoproteota</taxon>
        <taxon>Thermoprotei</taxon>
        <taxon>Desulfurococcales</taxon>
        <taxon>Pyrodictiaceae</taxon>
        <taxon>Pyrolobus</taxon>
    </lineage>
</organism>
<gene>
    <name evidence="1" type="ordered locus">Pyrfu_1092</name>
</gene>